<dbReference type="GO" id="GO:0008360">
    <property type="term" value="P:regulation of cell shape"/>
    <property type="evidence" value="ECO:0007669"/>
    <property type="project" value="UniProtKB-KW"/>
</dbReference>
<dbReference type="InterPro" id="IPR001920">
    <property type="entry name" value="Asp/Glu_race"/>
</dbReference>
<name>A0A4R5NBV4_9LACO</name>
<gene>
    <name evidence="7" type="primary">murI</name>
    <name evidence="8" type="ORF">C5L23_001605</name>
</gene>
<comment type="function">
    <text evidence="7">Provides the (R)-glutamate required for cell wall biosynthesis.</text>
</comment>
<comment type="catalytic activity">
    <reaction evidence="1 7">
        <text>L-glutamate = D-glutamate</text>
        <dbReference type="Rhea" id="RHEA:12813"/>
        <dbReference type="ChEBI" id="CHEBI:29985"/>
        <dbReference type="ChEBI" id="CHEBI:29986"/>
        <dbReference type="EC" id="5.1.1.3"/>
    </reaction>
</comment>
<evidence type="ECO:0000256" key="4">
    <source>
        <dbReference type="ARBA" id="ARBA00022984"/>
    </source>
</evidence>
<reference evidence="8 9" key="1">
    <citation type="journal article" date="2019" name="Appl. Microbiol. Biotechnol.">
        <title>Uncovering carbohydrate metabolism through a genotype-phenotype association study of 56 lactic acid bacteria genomes.</title>
        <authorList>
            <person name="Buron-Moles G."/>
            <person name="Chailyan A."/>
            <person name="Dolejs I."/>
            <person name="Forster J."/>
            <person name="Miks M.H."/>
        </authorList>
    </citation>
    <scope>NUCLEOTIDE SEQUENCE [LARGE SCALE GENOMIC DNA]</scope>
    <source>
        <strain evidence="8 9">ATCC 700006</strain>
    </source>
</reference>
<evidence type="ECO:0000256" key="1">
    <source>
        <dbReference type="ARBA" id="ARBA00001602"/>
    </source>
</evidence>
<dbReference type="InterPro" id="IPR015942">
    <property type="entry name" value="Asp/Glu/hydantoin_racemase"/>
</dbReference>
<dbReference type="PANTHER" id="PTHR21198:SF3">
    <property type="entry name" value="GLUTAMATE RACEMASE"/>
    <property type="match status" value="1"/>
</dbReference>
<dbReference type="PANTHER" id="PTHR21198">
    <property type="entry name" value="GLUTAMATE RACEMASE"/>
    <property type="match status" value="1"/>
</dbReference>
<dbReference type="GO" id="GO:0009252">
    <property type="term" value="P:peptidoglycan biosynthetic process"/>
    <property type="evidence" value="ECO:0007669"/>
    <property type="project" value="UniProtKB-UniRule"/>
</dbReference>
<dbReference type="InterPro" id="IPR004391">
    <property type="entry name" value="Glu_race"/>
</dbReference>
<evidence type="ECO:0000256" key="6">
    <source>
        <dbReference type="ARBA" id="ARBA00023316"/>
    </source>
</evidence>
<feature type="binding site" evidence="7">
    <location>
        <begin position="11"/>
        <end position="12"/>
    </location>
    <ligand>
        <name>substrate</name>
    </ligand>
</feature>
<comment type="caution">
    <text evidence="8">The sequence shown here is derived from an EMBL/GenBank/DDBJ whole genome shotgun (WGS) entry which is preliminary data.</text>
</comment>
<evidence type="ECO:0000313" key="9">
    <source>
        <dbReference type="Proteomes" id="UP000295681"/>
    </source>
</evidence>
<dbReference type="InterPro" id="IPR033134">
    <property type="entry name" value="Asp/Glu_racemase_AS_2"/>
</dbReference>
<dbReference type="EC" id="5.1.1.3" evidence="2 7"/>
<comment type="pathway">
    <text evidence="7">Cell wall biogenesis; peptidoglycan biosynthesis.</text>
</comment>
<feature type="binding site" evidence="7">
    <location>
        <begin position="185"/>
        <end position="186"/>
    </location>
    <ligand>
        <name>substrate</name>
    </ligand>
</feature>
<dbReference type="GO" id="GO:0008881">
    <property type="term" value="F:glutamate racemase activity"/>
    <property type="evidence" value="ECO:0007669"/>
    <property type="project" value="UniProtKB-UniRule"/>
</dbReference>
<proteinExistence type="inferred from homology"/>
<accession>A0A4R5NBV4</accession>
<dbReference type="UniPathway" id="UPA00219"/>
<feature type="active site" description="Proton donor/acceptor" evidence="7">
    <location>
        <position position="184"/>
    </location>
</feature>
<dbReference type="Pfam" id="PF01177">
    <property type="entry name" value="Asp_Glu_race"/>
    <property type="match status" value="1"/>
</dbReference>
<organism evidence="8 9">
    <name type="scientific">Leuconostoc fallax</name>
    <dbReference type="NCBI Taxonomy" id="1251"/>
    <lineage>
        <taxon>Bacteria</taxon>
        <taxon>Bacillati</taxon>
        <taxon>Bacillota</taxon>
        <taxon>Bacilli</taxon>
        <taxon>Lactobacillales</taxon>
        <taxon>Lactobacillaceae</taxon>
        <taxon>Leuconostoc</taxon>
    </lineage>
</organism>
<evidence type="ECO:0000313" key="8">
    <source>
        <dbReference type="EMBL" id="TDG70081.1"/>
    </source>
</evidence>
<feature type="active site" description="Proton donor/acceptor" evidence="7">
    <location>
        <position position="74"/>
    </location>
</feature>
<evidence type="ECO:0000256" key="7">
    <source>
        <dbReference type="HAMAP-Rule" id="MF_00258"/>
    </source>
</evidence>
<dbReference type="PROSITE" id="PS00924">
    <property type="entry name" value="ASP_GLU_RACEMASE_2"/>
    <property type="match status" value="1"/>
</dbReference>
<keyword evidence="5 7" id="KW-0413">Isomerase</keyword>
<dbReference type="AlphaFoldDB" id="A0A4R5NBV4"/>
<dbReference type="Proteomes" id="UP000295681">
    <property type="component" value="Unassembled WGS sequence"/>
</dbReference>
<keyword evidence="9" id="KW-1185">Reference proteome</keyword>
<dbReference type="NCBIfam" id="TIGR00067">
    <property type="entry name" value="glut_race"/>
    <property type="match status" value="1"/>
</dbReference>
<dbReference type="STRING" id="907931.GCA_000165675_01857"/>
<evidence type="ECO:0000256" key="5">
    <source>
        <dbReference type="ARBA" id="ARBA00023235"/>
    </source>
</evidence>
<feature type="binding site" evidence="7">
    <location>
        <begin position="43"/>
        <end position="44"/>
    </location>
    <ligand>
        <name>substrate</name>
    </ligand>
</feature>
<sequence>MLSKQPIGVFDSGVGGISTLRVLTQMLPNEDFIFFGDSLHAPYGSKTAGQVVDLSQKVVDTLLAQNVKAIVIACNTATSSAKPWLVDHYPNVPIIGIEPALKEAVDDGHQDILVLGTALTLSLPKFQTQLDQYQENHHITVLPCPGLADLIEQGDKRLTDIKALLIDLFKDIQNRSFSAVVLGCTHYPFIQPLIETYLAQKNNIKFYTGYEGIGRQLIRTLEQKNLLRENHDKRYIKFLTSKKGQDELELYKKLFKNGIQL</sequence>
<dbReference type="HAMAP" id="MF_00258">
    <property type="entry name" value="Glu_racemase"/>
    <property type="match status" value="1"/>
</dbReference>
<evidence type="ECO:0000256" key="3">
    <source>
        <dbReference type="ARBA" id="ARBA00022960"/>
    </source>
</evidence>
<protein>
    <recommendedName>
        <fullName evidence="2 7">Glutamate racemase</fullName>
        <ecNumber evidence="2 7">5.1.1.3</ecNumber>
    </recommendedName>
</protein>
<dbReference type="InterPro" id="IPR018187">
    <property type="entry name" value="Asp/Glu_racemase_AS_1"/>
</dbReference>
<dbReference type="PROSITE" id="PS00923">
    <property type="entry name" value="ASP_GLU_RACEMASE_1"/>
    <property type="match status" value="1"/>
</dbReference>
<feature type="binding site" evidence="7">
    <location>
        <begin position="75"/>
        <end position="76"/>
    </location>
    <ligand>
        <name>substrate</name>
    </ligand>
</feature>
<dbReference type="EMBL" id="PUFI01000002">
    <property type="protein sequence ID" value="TDG70081.1"/>
    <property type="molecule type" value="Genomic_DNA"/>
</dbReference>
<keyword evidence="6 7" id="KW-0961">Cell wall biogenesis/degradation</keyword>
<keyword evidence="3 7" id="KW-0133">Cell shape</keyword>
<dbReference type="SUPFAM" id="SSF53681">
    <property type="entry name" value="Aspartate/glutamate racemase"/>
    <property type="match status" value="2"/>
</dbReference>
<evidence type="ECO:0000256" key="2">
    <source>
        <dbReference type="ARBA" id="ARBA00013090"/>
    </source>
</evidence>
<dbReference type="GO" id="GO:0071555">
    <property type="term" value="P:cell wall organization"/>
    <property type="evidence" value="ECO:0007669"/>
    <property type="project" value="UniProtKB-KW"/>
</dbReference>
<dbReference type="Gene3D" id="3.40.50.1860">
    <property type="match status" value="2"/>
</dbReference>
<comment type="similarity">
    <text evidence="7">Belongs to the aspartate/glutamate racemases family.</text>
</comment>
<dbReference type="RefSeq" id="WP_133264120.1">
    <property type="nucleotide sequence ID" value="NZ_JAGYGP010000003.1"/>
</dbReference>
<keyword evidence="4 7" id="KW-0573">Peptidoglycan synthesis</keyword>